<protein>
    <submittedName>
        <fullName evidence="1">Uncharacterized protein</fullName>
    </submittedName>
</protein>
<proteinExistence type="predicted"/>
<evidence type="ECO:0000313" key="2">
    <source>
        <dbReference type="Proteomes" id="UP000187194"/>
    </source>
</evidence>
<gene>
    <name evidence="1" type="ORF">BW685_22125</name>
</gene>
<accession>A0A1R1J730</accession>
<dbReference type="EMBL" id="MTJZ01000034">
    <property type="protein sequence ID" value="OMG71122.1"/>
    <property type="molecule type" value="Genomic_DNA"/>
</dbReference>
<reference evidence="1 2" key="1">
    <citation type="submission" date="2017-01" db="EMBL/GenBank/DDBJ databases">
        <title>Phylogeographic, genomic and meropenem susceptibility analysis of Burkholderia ubonensis.</title>
        <authorList>
            <person name="Price E.P."/>
            <person name="Sarovich D.S."/>
            <person name="Webb J.R."/>
            <person name="Hall C.M."/>
            <person name="Sahl J.W."/>
            <person name="Kaestli M."/>
            <person name="Mayo M."/>
            <person name="Harrington G."/>
            <person name="Baker A.L."/>
            <person name="Sidak-Loftis L.C."/>
            <person name="Lummis M."/>
            <person name="Schupp J.M."/>
            <person name="Gillece J.D."/>
            <person name="Tuanyok A."/>
            <person name="Warner J."/>
            <person name="Busch J.D."/>
            <person name="Keim P."/>
            <person name="Currie B.J."/>
            <person name="Wagner D.M."/>
        </authorList>
    </citation>
    <scope>NUCLEOTIDE SEQUENCE [LARGE SCALE GENOMIC DNA]</scope>
    <source>
        <strain evidence="1 2">A21</strain>
    </source>
</reference>
<name>A0A1R1J730_9BURK</name>
<evidence type="ECO:0000313" key="1">
    <source>
        <dbReference type="EMBL" id="OMG71122.1"/>
    </source>
</evidence>
<dbReference type="Proteomes" id="UP000187194">
    <property type="component" value="Unassembled WGS sequence"/>
</dbReference>
<comment type="caution">
    <text evidence="1">The sequence shown here is derived from an EMBL/GenBank/DDBJ whole genome shotgun (WGS) entry which is preliminary data.</text>
</comment>
<organism evidence="1 2">
    <name type="scientific">Burkholderia ubonensis</name>
    <dbReference type="NCBI Taxonomy" id="101571"/>
    <lineage>
        <taxon>Bacteria</taxon>
        <taxon>Pseudomonadati</taxon>
        <taxon>Pseudomonadota</taxon>
        <taxon>Betaproteobacteria</taxon>
        <taxon>Burkholderiales</taxon>
        <taxon>Burkholderiaceae</taxon>
        <taxon>Burkholderia</taxon>
        <taxon>Burkholderia cepacia complex</taxon>
    </lineage>
</organism>
<sequence>MIQIGLEVPILFLRNFDCAREVLQYAIDHGPKALAAHDPARQPDRGYFTVVDGHFYGVFATHAGPVAFRDAQQWMLCENQVLTEMKLLPDGRKRFVVTIRNERVLDVVYQPSGIVVDNWSDDDRMIDFFAWLHDGMSGGAPGQFVSFYTLSA</sequence>
<dbReference type="AlphaFoldDB" id="A0A1R1J730"/>